<accession>A0ABQ4RZ78</accession>
<organism evidence="1 2">
    <name type="scientific">Methylobacterium iners</name>
    <dbReference type="NCBI Taxonomy" id="418707"/>
    <lineage>
        <taxon>Bacteria</taxon>
        <taxon>Pseudomonadati</taxon>
        <taxon>Pseudomonadota</taxon>
        <taxon>Alphaproteobacteria</taxon>
        <taxon>Hyphomicrobiales</taxon>
        <taxon>Methylobacteriaceae</taxon>
        <taxon>Methylobacterium</taxon>
    </lineage>
</organism>
<name>A0ABQ4RZ78_9HYPH</name>
<evidence type="ECO:0000313" key="2">
    <source>
        <dbReference type="Proteomes" id="UP001055125"/>
    </source>
</evidence>
<comment type="caution">
    <text evidence="1">The sequence shown here is derived from an EMBL/GenBank/DDBJ whole genome shotgun (WGS) entry which is preliminary data.</text>
</comment>
<dbReference type="EMBL" id="BPQP01000049">
    <property type="protein sequence ID" value="GJD95911.1"/>
    <property type="molecule type" value="Genomic_DNA"/>
</dbReference>
<evidence type="ECO:0000313" key="1">
    <source>
        <dbReference type="EMBL" id="GJD95911.1"/>
    </source>
</evidence>
<keyword evidence="2" id="KW-1185">Reference proteome</keyword>
<gene>
    <name evidence="1" type="ORF">OCOJLMKI_3127</name>
</gene>
<reference evidence="1" key="2">
    <citation type="submission" date="2021-08" db="EMBL/GenBank/DDBJ databases">
        <authorList>
            <person name="Tani A."/>
            <person name="Ola A."/>
            <person name="Ogura Y."/>
            <person name="Katsura K."/>
            <person name="Hayashi T."/>
        </authorList>
    </citation>
    <scope>NUCLEOTIDE SEQUENCE</scope>
    <source>
        <strain evidence="1">DSM 19015</strain>
    </source>
</reference>
<protein>
    <submittedName>
        <fullName evidence="1">Uncharacterized protein</fullName>
    </submittedName>
</protein>
<dbReference type="RefSeq" id="WP_238245038.1">
    <property type="nucleotide sequence ID" value="NZ_BPQP01000049.1"/>
</dbReference>
<sequence>MSRSETDRTGTAQSASQALVLLPGTADSEPRGRALRRPSAGFLAQLMVSADPNLRPSRRDRTRAAAALYAETAQLRA</sequence>
<proteinExistence type="predicted"/>
<dbReference type="Proteomes" id="UP001055125">
    <property type="component" value="Unassembled WGS sequence"/>
</dbReference>
<reference evidence="1" key="1">
    <citation type="journal article" date="2021" name="Front. Microbiol.">
        <title>Comprehensive Comparative Genomics and Phenotyping of Methylobacterium Species.</title>
        <authorList>
            <person name="Alessa O."/>
            <person name="Ogura Y."/>
            <person name="Fujitani Y."/>
            <person name="Takami H."/>
            <person name="Hayashi T."/>
            <person name="Sahin N."/>
            <person name="Tani A."/>
        </authorList>
    </citation>
    <scope>NUCLEOTIDE SEQUENCE</scope>
    <source>
        <strain evidence="1">DSM 19015</strain>
    </source>
</reference>